<reference evidence="6 7" key="1">
    <citation type="journal article" date="2016" name="Int. J. Syst. Evol. Microbiol.">
        <title>Panacibacter ginsenosidivorans gen. nov., sp. nov., with ginsenoside converting activity isolated from soil of a ginseng field.</title>
        <authorList>
            <person name="Siddiqi M.Z."/>
            <person name="Muhammad Shafi S."/>
            <person name="Choi K.D."/>
            <person name="Im W.T."/>
        </authorList>
    </citation>
    <scope>NUCLEOTIDE SEQUENCE [LARGE SCALE GENOMIC DNA]</scope>
    <source>
        <strain evidence="6 7">Gsoil1550</strain>
    </source>
</reference>
<dbReference type="Pfam" id="PF00005">
    <property type="entry name" value="ABC_tran"/>
    <property type="match status" value="1"/>
</dbReference>
<protein>
    <submittedName>
        <fullName evidence="6">ABC transporter ATP-binding protein</fullName>
    </submittedName>
</protein>
<dbReference type="EMBL" id="CP042435">
    <property type="protein sequence ID" value="QEC66374.1"/>
    <property type="molecule type" value="Genomic_DNA"/>
</dbReference>
<dbReference type="RefSeq" id="WP_147188174.1">
    <property type="nucleotide sequence ID" value="NZ_CP042435.1"/>
</dbReference>
<dbReference type="KEGG" id="pgin:FRZ67_03300"/>
<dbReference type="GO" id="GO:0016887">
    <property type="term" value="F:ATP hydrolysis activity"/>
    <property type="evidence" value="ECO:0007669"/>
    <property type="project" value="InterPro"/>
</dbReference>
<dbReference type="OrthoDB" id="9785229at2"/>
<dbReference type="PROSITE" id="PS50893">
    <property type="entry name" value="ABC_TRANSPORTER_2"/>
    <property type="match status" value="1"/>
</dbReference>
<dbReference type="SUPFAM" id="SSF52540">
    <property type="entry name" value="P-loop containing nucleoside triphosphate hydrolases"/>
    <property type="match status" value="1"/>
</dbReference>
<evidence type="ECO:0000313" key="6">
    <source>
        <dbReference type="EMBL" id="QEC66374.1"/>
    </source>
</evidence>
<dbReference type="GO" id="GO:0005524">
    <property type="term" value="F:ATP binding"/>
    <property type="evidence" value="ECO:0007669"/>
    <property type="project" value="UniProtKB-KW"/>
</dbReference>
<keyword evidence="7" id="KW-1185">Reference proteome</keyword>
<dbReference type="PROSITE" id="PS00211">
    <property type="entry name" value="ABC_TRANSPORTER_1"/>
    <property type="match status" value="1"/>
</dbReference>
<gene>
    <name evidence="6" type="ORF">FRZ67_03300</name>
</gene>
<evidence type="ECO:0000256" key="2">
    <source>
        <dbReference type="ARBA" id="ARBA00022448"/>
    </source>
</evidence>
<keyword evidence="3" id="KW-0547">Nucleotide-binding</keyword>
<proteinExistence type="inferred from homology"/>
<keyword evidence="2" id="KW-0813">Transport</keyword>
<comment type="similarity">
    <text evidence="1">Belongs to the ABC transporter superfamily.</text>
</comment>
<sequence>MPENNAYIIETHNLNFCFNGKGMILKDINLKVERGSIYGFLGPNGAGKTTTIRILLGLLRDTKKSVRLFNKNLSENRIEVYSKTGALIEQPSLYEHISGYDNLEITRKIRNIKKERLVETLELVRLSSAAHKKVKEYSLGMKQRLGIANALIAEPELLILDEPVNGLDPNGMAEMRELLRRINRELNTTIFLSSHLLGEIEKIVTHVGIINMGEMLFQGTIEELINVETNSAEEVIIKMNNNKKAAQLLENFNVYECEDGLKIMIHSKQQVPQIIKALIENNIDVYEVINEGKNLKKLFLKMTENYIVS</sequence>
<evidence type="ECO:0000313" key="7">
    <source>
        <dbReference type="Proteomes" id="UP000321533"/>
    </source>
</evidence>
<dbReference type="Gene3D" id="3.40.50.300">
    <property type="entry name" value="P-loop containing nucleotide triphosphate hydrolases"/>
    <property type="match status" value="1"/>
</dbReference>
<dbReference type="InterPro" id="IPR027417">
    <property type="entry name" value="P-loop_NTPase"/>
</dbReference>
<evidence type="ECO:0000256" key="4">
    <source>
        <dbReference type="ARBA" id="ARBA00022840"/>
    </source>
</evidence>
<keyword evidence="4 6" id="KW-0067">ATP-binding</keyword>
<dbReference type="InterPro" id="IPR003439">
    <property type="entry name" value="ABC_transporter-like_ATP-bd"/>
</dbReference>
<dbReference type="PANTHER" id="PTHR43335:SF4">
    <property type="entry name" value="ABC TRANSPORTER, ATP-BINDING PROTEIN"/>
    <property type="match status" value="1"/>
</dbReference>
<organism evidence="6 7">
    <name type="scientific">Panacibacter ginsenosidivorans</name>
    <dbReference type="NCBI Taxonomy" id="1813871"/>
    <lineage>
        <taxon>Bacteria</taxon>
        <taxon>Pseudomonadati</taxon>
        <taxon>Bacteroidota</taxon>
        <taxon>Chitinophagia</taxon>
        <taxon>Chitinophagales</taxon>
        <taxon>Chitinophagaceae</taxon>
        <taxon>Panacibacter</taxon>
    </lineage>
</organism>
<feature type="domain" description="ABC transporter" evidence="5">
    <location>
        <begin position="9"/>
        <end position="237"/>
    </location>
</feature>
<accession>A0A5B8V4Q6</accession>
<dbReference type="PANTHER" id="PTHR43335">
    <property type="entry name" value="ABC TRANSPORTER, ATP-BINDING PROTEIN"/>
    <property type="match status" value="1"/>
</dbReference>
<dbReference type="InterPro" id="IPR003593">
    <property type="entry name" value="AAA+_ATPase"/>
</dbReference>
<dbReference type="Proteomes" id="UP000321533">
    <property type="component" value="Chromosome"/>
</dbReference>
<evidence type="ECO:0000256" key="3">
    <source>
        <dbReference type="ARBA" id="ARBA00022741"/>
    </source>
</evidence>
<dbReference type="AlphaFoldDB" id="A0A5B8V4Q6"/>
<evidence type="ECO:0000259" key="5">
    <source>
        <dbReference type="PROSITE" id="PS50893"/>
    </source>
</evidence>
<name>A0A5B8V4Q6_9BACT</name>
<dbReference type="SMART" id="SM00382">
    <property type="entry name" value="AAA"/>
    <property type="match status" value="1"/>
</dbReference>
<dbReference type="InterPro" id="IPR017871">
    <property type="entry name" value="ABC_transporter-like_CS"/>
</dbReference>
<evidence type="ECO:0000256" key="1">
    <source>
        <dbReference type="ARBA" id="ARBA00005417"/>
    </source>
</evidence>